<protein>
    <submittedName>
        <fullName evidence="2">Uncharacterized protein</fullName>
    </submittedName>
</protein>
<dbReference type="AlphaFoldDB" id="A0A4S2JZH0"/>
<comment type="caution">
    <text evidence="2">The sequence shown here is derived from an EMBL/GenBank/DDBJ whole genome shotgun (WGS) entry which is preliminary data.</text>
</comment>
<accession>A0A4S2JZH0</accession>
<feature type="chain" id="PRO_5020744057" evidence="1">
    <location>
        <begin position="19"/>
        <end position="393"/>
    </location>
</feature>
<sequence>MALCHLNVVRIALYVAAGMPDTIAKVGNRITARPTTYSVLRETKSPVTIPTRTDDMETESAAFQEHKAATVVTATEGARQTGREITQGKGASATILTTSDETQTESEAFQEKSTTPAITTIKGATHTETQSELFDATAIRLVREMTKPPATVTTTTGSAEMEFEAVLFELHLERTNWSVIPFVGSRMYLSLRAEVTHQLEQIMRVQKVHLTLIHFEFSGFAQDDTGAIVALFQLFFDPLKITLREVVEQLQSGLEAIHSIRMSYDRNMRVYTEKSMLQTVWTLKITFEKSQLEQAVPEETQDKQDLDSRINIFMHFAVGRCHLWEVVDHMEYTILHNTPSLTNVEYTLKVNRTKLLLEQKLSANHFINCLTGGLNSEATNWRMVTSIGAVSSW</sequence>
<dbReference type="Proteomes" id="UP000308267">
    <property type="component" value="Unassembled WGS sequence"/>
</dbReference>
<organism evidence="2 3">
    <name type="scientific">Opisthorchis felineus</name>
    <dbReference type="NCBI Taxonomy" id="147828"/>
    <lineage>
        <taxon>Eukaryota</taxon>
        <taxon>Metazoa</taxon>
        <taxon>Spiralia</taxon>
        <taxon>Lophotrochozoa</taxon>
        <taxon>Platyhelminthes</taxon>
        <taxon>Trematoda</taxon>
        <taxon>Digenea</taxon>
        <taxon>Opisthorchiida</taxon>
        <taxon>Opisthorchiata</taxon>
        <taxon>Opisthorchiidae</taxon>
        <taxon>Opisthorchis</taxon>
    </lineage>
</organism>
<keyword evidence="3" id="KW-1185">Reference proteome</keyword>
<reference evidence="2 3" key="1">
    <citation type="journal article" date="2019" name="BMC Genomics">
        <title>New insights from Opisthorchis felineus genome: update on genomics of the epidemiologically important liver flukes.</title>
        <authorList>
            <person name="Ershov N.I."/>
            <person name="Mordvinov V.A."/>
            <person name="Prokhortchouk E.B."/>
            <person name="Pakharukova M.Y."/>
            <person name="Gunbin K.V."/>
            <person name="Ustyantsev K."/>
            <person name="Genaev M.A."/>
            <person name="Blinov A.G."/>
            <person name="Mazur A."/>
            <person name="Boulygina E."/>
            <person name="Tsygankova S."/>
            <person name="Khrameeva E."/>
            <person name="Chekanov N."/>
            <person name="Fan G."/>
            <person name="Xiao A."/>
            <person name="Zhang H."/>
            <person name="Xu X."/>
            <person name="Yang H."/>
            <person name="Solovyev V."/>
            <person name="Lee S.M."/>
            <person name="Liu X."/>
            <person name="Afonnikov D.A."/>
            <person name="Skryabin K.G."/>
        </authorList>
    </citation>
    <scope>NUCLEOTIDE SEQUENCE [LARGE SCALE GENOMIC DNA]</scope>
    <source>
        <strain evidence="2">AK-0245</strain>
        <tissue evidence="2">Whole organism</tissue>
    </source>
</reference>
<keyword evidence="1" id="KW-0732">Signal</keyword>
<dbReference type="EMBL" id="SJOL01012597">
    <property type="protein sequence ID" value="TGZ42215.1"/>
    <property type="molecule type" value="Genomic_DNA"/>
</dbReference>
<proteinExistence type="predicted"/>
<gene>
    <name evidence="2" type="ORF">CRM22_011225</name>
</gene>
<evidence type="ECO:0000313" key="2">
    <source>
        <dbReference type="EMBL" id="TGZ42215.1"/>
    </source>
</evidence>
<evidence type="ECO:0000313" key="3">
    <source>
        <dbReference type="Proteomes" id="UP000308267"/>
    </source>
</evidence>
<feature type="signal peptide" evidence="1">
    <location>
        <begin position="1"/>
        <end position="18"/>
    </location>
</feature>
<dbReference type="OrthoDB" id="10354497at2759"/>
<evidence type="ECO:0000256" key="1">
    <source>
        <dbReference type="SAM" id="SignalP"/>
    </source>
</evidence>
<name>A0A4S2JZH0_OPIFE</name>